<dbReference type="SMART" id="SM00184">
    <property type="entry name" value="RING"/>
    <property type="match status" value="1"/>
</dbReference>
<evidence type="ECO:0000256" key="1">
    <source>
        <dbReference type="ARBA" id="ARBA00004906"/>
    </source>
</evidence>
<dbReference type="GO" id="GO:0005737">
    <property type="term" value="C:cytoplasm"/>
    <property type="evidence" value="ECO:0007669"/>
    <property type="project" value="UniProtKB-ARBA"/>
</dbReference>
<feature type="region of interest" description="Disordered" evidence="13">
    <location>
        <begin position="293"/>
        <end position="528"/>
    </location>
</feature>
<dbReference type="PANTHER" id="PTHR47168">
    <property type="entry name" value="RING ZINC FINGER DOMAIN SUPERFAMILY PROTEIN-RELATED"/>
    <property type="match status" value="1"/>
</dbReference>
<accession>A0A8S4NK42</accession>
<feature type="compositionally biased region" description="Polar residues" evidence="13">
    <location>
        <begin position="321"/>
        <end position="333"/>
    </location>
</feature>
<keyword evidence="7" id="KW-0862">Zinc</keyword>
<evidence type="ECO:0000256" key="8">
    <source>
        <dbReference type="ARBA" id="ARBA00022989"/>
    </source>
</evidence>
<dbReference type="Proteomes" id="UP000749559">
    <property type="component" value="Unassembled WGS sequence"/>
</dbReference>
<organism evidence="17 18">
    <name type="scientific">Owenia fusiformis</name>
    <name type="common">Polychaete worm</name>
    <dbReference type="NCBI Taxonomy" id="6347"/>
    <lineage>
        <taxon>Eukaryota</taxon>
        <taxon>Metazoa</taxon>
        <taxon>Spiralia</taxon>
        <taxon>Lophotrochozoa</taxon>
        <taxon>Annelida</taxon>
        <taxon>Polychaeta</taxon>
        <taxon>Sedentaria</taxon>
        <taxon>Canalipalpata</taxon>
        <taxon>Sabellida</taxon>
        <taxon>Oweniida</taxon>
        <taxon>Oweniidae</taxon>
        <taxon>Owenia</taxon>
    </lineage>
</organism>
<dbReference type="InterPro" id="IPR003137">
    <property type="entry name" value="PA_domain"/>
</dbReference>
<evidence type="ECO:0000313" key="18">
    <source>
        <dbReference type="Proteomes" id="UP000749559"/>
    </source>
</evidence>
<gene>
    <name evidence="17" type="ORF">OFUS_LOCUS8464</name>
</gene>
<dbReference type="FunFam" id="3.30.40.10:FF:000824">
    <property type="entry name" value="E3 ubiquitin-protein ligase RNF13"/>
    <property type="match status" value="1"/>
</dbReference>
<evidence type="ECO:0000256" key="11">
    <source>
        <dbReference type="ARBA" id="ARBA00046288"/>
    </source>
</evidence>
<reference evidence="17" key="1">
    <citation type="submission" date="2022-03" db="EMBL/GenBank/DDBJ databases">
        <authorList>
            <person name="Martin C."/>
        </authorList>
    </citation>
    <scope>NUCLEOTIDE SEQUENCE</scope>
</reference>
<dbReference type="Pfam" id="PF02225">
    <property type="entry name" value="PA"/>
    <property type="match status" value="1"/>
</dbReference>
<keyword evidence="3 14" id="KW-0812">Transmembrane</keyword>
<keyword evidence="4" id="KW-0479">Metal-binding</keyword>
<evidence type="ECO:0000256" key="9">
    <source>
        <dbReference type="ARBA" id="ARBA00023136"/>
    </source>
</evidence>
<evidence type="ECO:0000256" key="14">
    <source>
        <dbReference type="SAM" id="Phobius"/>
    </source>
</evidence>
<dbReference type="Gene3D" id="3.30.40.10">
    <property type="entry name" value="Zinc/RING finger domain, C3HC4 (zinc finger)"/>
    <property type="match status" value="1"/>
</dbReference>
<evidence type="ECO:0000256" key="7">
    <source>
        <dbReference type="ARBA" id="ARBA00022833"/>
    </source>
</evidence>
<feature type="compositionally biased region" description="Basic and acidic residues" evidence="13">
    <location>
        <begin position="452"/>
        <end position="463"/>
    </location>
</feature>
<name>A0A8S4NK42_OWEFU</name>
<dbReference type="FunFam" id="3.50.30.30:FF:000026">
    <property type="entry name" value="E3 ubiquitin-protein ligase RNF13"/>
    <property type="match status" value="1"/>
</dbReference>
<dbReference type="PROSITE" id="PS50089">
    <property type="entry name" value="ZF_RING_2"/>
    <property type="match status" value="1"/>
</dbReference>
<evidence type="ECO:0000256" key="3">
    <source>
        <dbReference type="ARBA" id="ARBA00022692"/>
    </source>
</evidence>
<feature type="compositionally biased region" description="Polar residues" evidence="13">
    <location>
        <begin position="481"/>
        <end position="493"/>
    </location>
</feature>
<evidence type="ECO:0000256" key="5">
    <source>
        <dbReference type="ARBA" id="ARBA00022729"/>
    </source>
</evidence>
<dbReference type="InterPro" id="IPR044744">
    <property type="entry name" value="ZNRF4/RNF13/RNF167_PA"/>
</dbReference>
<feature type="signal peptide" evidence="15">
    <location>
        <begin position="1"/>
        <end position="34"/>
    </location>
</feature>
<keyword evidence="6 12" id="KW-0863">Zinc-finger</keyword>
<feature type="chain" id="PRO_5036434853" description="RING-type domain-containing protein" evidence="15">
    <location>
        <begin position="35"/>
        <end position="528"/>
    </location>
</feature>
<dbReference type="Pfam" id="PF13639">
    <property type="entry name" value="zf-RING_2"/>
    <property type="match status" value="1"/>
</dbReference>
<evidence type="ECO:0000256" key="4">
    <source>
        <dbReference type="ARBA" id="ARBA00022723"/>
    </source>
</evidence>
<protein>
    <recommendedName>
        <fullName evidence="16">RING-type domain-containing protein</fullName>
    </recommendedName>
</protein>
<dbReference type="GO" id="GO:0016740">
    <property type="term" value="F:transferase activity"/>
    <property type="evidence" value="ECO:0007669"/>
    <property type="project" value="UniProtKB-KW"/>
</dbReference>
<dbReference type="InterPro" id="IPR051653">
    <property type="entry name" value="E3_ligase_sorting_rcpt"/>
</dbReference>
<dbReference type="GO" id="GO:0012505">
    <property type="term" value="C:endomembrane system"/>
    <property type="evidence" value="ECO:0007669"/>
    <property type="project" value="UniProtKB-SubCell"/>
</dbReference>
<feature type="compositionally biased region" description="Basic and acidic residues" evidence="13">
    <location>
        <begin position="494"/>
        <end position="520"/>
    </location>
</feature>
<evidence type="ECO:0000256" key="15">
    <source>
        <dbReference type="SAM" id="SignalP"/>
    </source>
</evidence>
<evidence type="ECO:0000256" key="13">
    <source>
        <dbReference type="SAM" id="MobiDB-lite"/>
    </source>
</evidence>
<proteinExistence type="predicted"/>
<dbReference type="Gene3D" id="3.50.30.30">
    <property type="match status" value="1"/>
</dbReference>
<dbReference type="EMBL" id="CAIIXF020000004">
    <property type="protein sequence ID" value="CAH1781966.1"/>
    <property type="molecule type" value="Genomic_DNA"/>
</dbReference>
<feature type="transmembrane region" description="Helical" evidence="14">
    <location>
        <begin position="188"/>
        <end position="212"/>
    </location>
</feature>
<dbReference type="CDD" id="cd02123">
    <property type="entry name" value="PA_C_RZF_like"/>
    <property type="match status" value="1"/>
</dbReference>
<feature type="domain" description="RING-type" evidence="16">
    <location>
        <begin position="245"/>
        <end position="287"/>
    </location>
</feature>
<evidence type="ECO:0000256" key="6">
    <source>
        <dbReference type="ARBA" id="ARBA00022771"/>
    </source>
</evidence>
<dbReference type="InterPro" id="IPR001841">
    <property type="entry name" value="Znf_RING"/>
</dbReference>
<comment type="caution">
    <text evidence="17">The sequence shown here is derived from an EMBL/GenBank/DDBJ whole genome shotgun (WGS) entry which is preliminary data.</text>
</comment>
<evidence type="ECO:0000256" key="10">
    <source>
        <dbReference type="ARBA" id="ARBA00023180"/>
    </source>
</evidence>
<comment type="pathway">
    <text evidence="1">Protein modification; protein ubiquitination.</text>
</comment>
<dbReference type="PANTHER" id="PTHR47168:SF1">
    <property type="entry name" value="OS02G0798600 PROTEIN"/>
    <property type="match status" value="1"/>
</dbReference>
<dbReference type="CDD" id="cd16796">
    <property type="entry name" value="RING-H2_RNF13"/>
    <property type="match status" value="1"/>
</dbReference>
<feature type="compositionally biased region" description="Basic residues" evidence="13">
    <location>
        <begin position="464"/>
        <end position="474"/>
    </location>
</feature>
<keyword evidence="10" id="KW-0325">Glycoprotein</keyword>
<sequence length="528" mass="59659">MTMVHARIPAPVTALYVFAVLNLMALFHVTLVEADVAVLNFNNETVQQFYDYPANFGPSIHGDGLRGYLVLAKPHNGCSILEPPPSHFQPGAKWIVIIRRTPYASNCDFVTKVRNAQKSKYDAVIIHNVESQKIFPMPDDGTARDIKIPAVFVGEDVGIFLERNYLYTSNFTILLDRDFPIVITIDKILLPFAIVVAICFVLMLGCIIGKWIMDWRKKRRSRLSRQNLKKLPTKKFKKGDPYETCAICLDDYEEGDKLRILPCQHAYHMKCVDPWLTKNKRVCPICKRRVIPGDHSDTESETDDEVPDATESTPLLVESRGTLNRGRSSTFENSGLPGSRLQAATMPPPINNMATNTVTMETEEEEEEGAIGGQSISDSPPELHIQEEVSEREPLVHSKIKRNRSDESERRIKKREKRRQREASIQNEAGNENVGFVDDSGYHDSVSSSTDVKQKSKRPTDKKDKKKREKRKRARSEENLNENNGTGHASNSPNDEHGNEDVKNDHLDVKVLQIDKKADNNDGVSKLV</sequence>
<dbReference type="InterPro" id="IPR013083">
    <property type="entry name" value="Znf_RING/FYVE/PHD"/>
</dbReference>
<dbReference type="SUPFAM" id="SSF57850">
    <property type="entry name" value="RING/U-box"/>
    <property type="match status" value="1"/>
</dbReference>
<feature type="compositionally biased region" description="Basic residues" evidence="13">
    <location>
        <begin position="411"/>
        <end position="420"/>
    </location>
</feature>
<dbReference type="OrthoDB" id="8062037at2759"/>
<comment type="subcellular location">
    <subcellularLocation>
        <location evidence="11">Endomembrane system</location>
        <topology evidence="11">Single-pass type I membrane protein</topology>
    </subcellularLocation>
</comment>
<evidence type="ECO:0000313" key="17">
    <source>
        <dbReference type="EMBL" id="CAH1781966.1"/>
    </source>
</evidence>
<evidence type="ECO:0000256" key="2">
    <source>
        <dbReference type="ARBA" id="ARBA00022679"/>
    </source>
</evidence>
<keyword evidence="2" id="KW-0808">Transferase</keyword>
<keyword evidence="5 15" id="KW-0732">Signal</keyword>
<keyword evidence="18" id="KW-1185">Reference proteome</keyword>
<feature type="compositionally biased region" description="Acidic residues" evidence="13">
    <location>
        <begin position="299"/>
        <end position="308"/>
    </location>
</feature>
<evidence type="ECO:0000259" key="16">
    <source>
        <dbReference type="PROSITE" id="PS50089"/>
    </source>
</evidence>
<dbReference type="EMBL" id="CAIIXF020000004">
    <property type="protein sequence ID" value="CAH1781967.1"/>
    <property type="molecule type" value="Genomic_DNA"/>
</dbReference>
<keyword evidence="9 14" id="KW-0472">Membrane</keyword>
<evidence type="ECO:0000256" key="12">
    <source>
        <dbReference type="PROSITE-ProRule" id="PRU00175"/>
    </source>
</evidence>
<dbReference type="AlphaFoldDB" id="A0A8S4NK42"/>
<dbReference type="GO" id="GO:0008270">
    <property type="term" value="F:zinc ion binding"/>
    <property type="evidence" value="ECO:0007669"/>
    <property type="project" value="UniProtKB-KW"/>
</dbReference>
<feature type="compositionally biased region" description="Basic and acidic residues" evidence="13">
    <location>
        <begin position="384"/>
        <end position="396"/>
    </location>
</feature>
<keyword evidence="8 14" id="KW-1133">Transmembrane helix</keyword>